<proteinExistence type="predicted"/>
<accession>A0ABU5TR27</accession>
<keyword evidence="2" id="KW-1185">Reference proteome</keyword>
<reference evidence="1 2" key="1">
    <citation type="submission" date="2023-12" db="EMBL/GenBank/DDBJ databases">
        <title>Baltic Sea Cyanobacteria.</title>
        <authorList>
            <person name="Delbaje E."/>
            <person name="Fewer D.P."/>
            <person name="Shishido T.K."/>
        </authorList>
    </citation>
    <scope>NUCLEOTIDE SEQUENCE [LARGE SCALE GENOMIC DNA]</scope>
    <source>
        <strain evidence="1 2">CCNP 1315</strain>
    </source>
</reference>
<dbReference type="InterPro" id="IPR047715">
    <property type="entry name" value="EboA_dom"/>
</dbReference>
<evidence type="ECO:0000313" key="1">
    <source>
        <dbReference type="EMBL" id="MEA5517375.1"/>
    </source>
</evidence>
<dbReference type="RefSeq" id="WP_323220081.1">
    <property type="nucleotide sequence ID" value="NZ_JAYGHT010000001.1"/>
</dbReference>
<dbReference type="NCBIfam" id="NF035938">
    <property type="entry name" value="EboA_domain"/>
    <property type="match status" value="1"/>
</dbReference>
<name>A0ABU5TR27_9CYAN</name>
<gene>
    <name evidence="1" type="ORF">VB854_00280</name>
</gene>
<dbReference type="Proteomes" id="UP001301728">
    <property type="component" value="Unassembled WGS sequence"/>
</dbReference>
<dbReference type="NCBIfam" id="NF035937">
    <property type="entry name" value="EboA_family"/>
    <property type="match status" value="1"/>
</dbReference>
<comment type="caution">
    <text evidence="1">The sequence shown here is derived from an EMBL/GenBank/DDBJ whole genome shotgun (WGS) entry which is preliminary data.</text>
</comment>
<sequence length="310" mass="34889">MVIASINKSTHIDRTVNVIFNWLSRGGFTQVISEKHTFGENPPLRDEQLAWLKKQQSELLNGGTTQRSFFIAFSLVPRRLGKANWIFSDEDLKTATEICPGWQPQYWRVDALARTLLILSLIQGNPEDYDNILDQLFSAADIDELVALYQALPLLPSPEKYQDRAAEGIRTNMSVVFKAVALHNPYPANYLSEAAWNQMVLKAIFIDCPLHNIIGLDRRTNPNLSQMLIDYAHERWAANRTVTPELWRAMGAFTTDSMAEDLTKVLDHPDPMQQQAGAIACAISNSEKIQSLLASRPELKTVVSQGGFFT</sequence>
<dbReference type="InterPro" id="IPR047716">
    <property type="entry name" value="EboA"/>
</dbReference>
<protein>
    <submittedName>
        <fullName evidence="1">EboA family metabolite traffic protein</fullName>
    </submittedName>
</protein>
<organism evidence="1 2">
    <name type="scientific">Limnoraphis robusta CCNP1315</name>
    <dbReference type="NCBI Taxonomy" id="3110306"/>
    <lineage>
        <taxon>Bacteria</taxon>
        <taxon>Bacillati</taxon>
        <taxon>Cyanobacteriota</taxon>
        <taxon>Cyanophyceae</taxon>
        <taxon>Oscillatoriophycideae</taxon>
        <taxon>Oscillatoriales</taxon>
        <taxon>Sirenicapillariaceae</taxon>
        <taxon>Limnoraphis</taxon>
    </lineage>
</organism>
<evidence type="ECO:0000313" key="2">
    <source>
        <dbReference type="Proteomes" id="UP001301728"/>
    </source>
</evidence>
<dbReference type="EMBL" id="JAYGHT010000001">
    <property type="protein sequence ID" value="MEA5517375.1"/>
    <property type="molecule type" value="Genomic_DNA"/>
</dbReference>